<dbReference type="Gramene" id="OBART07G11060.1">
    <property type="protein sequence ID" value="OBART07G11060.1"/>
    <property type="gene ID" value="OBART07G11060"/>
</dbReference>
<sequence>MEGFVGLYRRQRRWRERWSTKARLGVEKKWRWRRRVSACDWTENGWLDVGNESRRRASEAARWSMTACGDWSRDGGGEDSGRRQVLLLAPHALMRIVVGASLFPRPAQHTTQLGLELCVILAAPPPLTVVGVTLPSH</sequence>
<evidence type="ECO:0000313" key="2">
    <source>
        <dbReference type="Proteomes" id="UP000026960"/>
    </source>
</evidence>
<evidence type="ECO:0000313" key="1">
    <source>
        <dbReference type="EnsemblPlants" id="OBART07G11060.1"/>
    </source>
</evidence>
<dbReference type="EnsemblPlants" id="OBART07G11060.1">
    <property type="protein sequence ID" value="OBART07G11060.1"/>
    <property type="gene ID" value="OBART07G11060"/>
</dbReference>
<reference evidence="1" key="2">
    <citation type="submission" date="2015-03" db="UniProtKB">
        <authorList>
            <consortium name="EnsemblPlants"/>
        </authorList>
    </citation>
    <scope>IDENTIFICATION</scope>
</reference>
<accession>A0A0D3GPV8</accession>
<name>A0A0D3GPV8_9ORYZ</name>
<organism evidence="1">
    <name type="scientific">Oryza barthii</name>
    <dbReference type="NCBI Taxonomy" id="65489"/>
    <lineage>
        <taxon>Eukaryota</taxon>
        <taxon>Viridiplantae</taxon>
        <taxon>Streptophyta</taxon>
        <taxon>Embryophyta</taxon>
        <taxon>Tracheophyta</taxon>
        <taxon>Spermatophyta</taxon>
        <taxon>Magnoliopsida</taxon>
        <taxon>Liliopsida</taxon>
        <taxon>Poales</taxon>
        <taxon>Poaceae</taxon>
        <taxon>BOP clade</taxon>
        <taxon>Oryzoideae</taxon>
        <taxon>Oryzeae</taxon>
        <taxon>Oryzinae</taxon>
        <taxon>Oryza</taxon>
    </lineage>
</organism>
<proteinExistence type="predicted"/>
<dbReference type="PaxDb" id="65489-OBART07G11060.1"/>
<dbReference type="AlphaFoldDB" id="A0A0D3GPV8"/>
<dbReference type="HOGENOM" id="CLU_1868262_0_0_1"/>
<reference evidence="1" key="1">
    <citation type="journal article" date="2009" name="Rice">
        <title>De Novo Next Generation Sequencing of Plant Genomes.</title>
        <authorList>
            <person name="Rounsley S."/>
            <person name="Marri P.R."/>
            <person name="Yu Y."/>
            <person name="He R."/>
            <person name="Sisneros N."/>
            <person name="Goicoechea J.L."/>
            <person name="Lee S.J."/>
            <person name="Angelova A."/>
            <person name="Kudrna D."/>
            <person name="Luo M."/>
            <person name="Affourtit J."/>
            <person name="Desany B."/>
            <person name="Knight J."/>
            <person name="Niazi F."/>
            <person name="Egholm M."/>
            <person name="Wing R.A."/>
        </authorList>
    </citation>
    <scope>NUCLEOTIDE SEQUENCE [LARGE SCALE GENOMIC DNA]</scope>
    <source>
        <strain evidence="1">cv. IRGC 105608</strain>
    </source>
</reference>
<keyword evidence="2" id="KW-1185">Reference proteome</keyword>
<dbReference type="Proteomes" id="UP000026960">
    <property type="component" value="Chromosome 7"/>
</dbReference>
<protein>
    <submittedName>
        <fullName evidence="1">Uncharacterized protein</fullName>
    </submittedName>
</protein>